<sequence length="164" mass="19215">MDIRKDDSSINSFPYKILHENGSIEDDGSTTYQYIFNNPLDINSSNNSESLYTDEFIKKDYEIFHDDDNMIQSQLNTNIENFLEKLPNMNPIAKPDTIQLPRKISEVRIRNIEQMALEEPTKINFRQKCLILYRNKTPKDYILISSIVILILGIIVLIFFLIHI</sequence>
<organism evidence="2 3">
    <name type="scientific">Strongyloides papillosus</name>
    <name type="common">Intestinal threadworm</name>
    <dbReference type="NCBI Taxonomy" id="174720"/>
    <lineage>
        <taxon>Eukaryota</taxon>
        <taxon>Metazoa</taxon>
        <taxon>Ecdysozoa</taxon>
        <taxon>Nematoda</taxon>
        <taxon>Chromadorea</taxon>
        <taxon>Rhabditida</taxon>
        <taxon>Tylenchina</taxon>
        <taxon>Panagrolaimomorpha</taxon>
        <taxon>Strongyloidoidea</taxon>
        <taxon>Strongyloididae</taxon>
        <taxon>Strongyloides</taxon>
    </lineage>
</organism>
<keyword evidence="1" id="KW-1133">Transmembrane helix</keyword>
<evidence type="ECO:0000313" key="3">
    <source>
        <dbReference type="WBParaSite" id="SPAL_0000086900.1"/>
    </source>
</evidence>
<feature type="transmembrane region" description="Helical" evidence="1">
    <location>
        <begin position="141"/>
        <end position="162"/>
    </location>
</feature>
<evidence type="ECO:0000313" key="2">
    <source>
        <dbReference type="Proteomes" id="UP000046392"/>
    </source>
</evidence>
<proteinExistence type="predicted"/>
<keyword evidence="2" id="KW-1185">Reference proteome</keyword>
<accession>A0A0N5B467</accession>
<dbReference type="WBParaSite" id="SPAL_0000086900.1">
    <property type="protein sequence ID" value="SPAL_0000086900.1"/>
    <property type="gene ID" value="SPAL_0000086900"/>
</dbReference>
<dbReference type="AlphaFoldDB" id="A0A0N5B467"/>
<keyword evidence="1" id="KW-0472">Membrane</keyword>
<name>A0A0N5B467_STREA</name>
<evidence type="ECO:0000256" key="1">
    <source>
        <dbReference type="SAM" id="Phobius"/>
    </source>
</evidence>
<reference evidence="3" key="1">
    <citation type="submission" date="2017-02" db="UniProtKB">
        <authorList>
            <consortium name="WormBaseParasite"/>
        </authorList>
    </citation>
    <scope>IDENTIFICATION</scope>
</reference>
<protein>
    <submittedName>
        <fullName evidence="3">ATS domain-containing protein</fullName>
    </submittedName>
</protein>
<keyword evidence="1" id="KW-0812">Transmembrane</keyword>
<dbReference type="Proteomes" id="UP000046392">
    <property type="component" value="Unplaced"/>
</dbReference>